<evidence type="ECO:0000256" key="1">
    <source>
        <dbReference type="ARBA" id="ARBA00001698"/>
    </source>
</evidence>
<evidence type="ECO:0000256" key="9">
    <source>
        <dbReference type="ARBA" id="ARBA00022516"/>
    </source>
</evidence>
<evidence type="ECO:0000256" key="5">
    <source>
        <dbReference type="ARBA" id="ARBA00010185"/>
    </source>
</evidence>
<organism evidence="25 26">
    <name type="scientific">Candidatus Acidiferrum panamense</name>
    <dbReference type="NCBI Taxonomy" id="2741543"/>
    <lineage>
        <taxon>Bacteria</taxon>
        <taxon>Pseudomonadati</taxon>
        <taxon>Acidobacteriota</taxon>
        <taxon>Terriglobia</taxon>
        <taxon>Candidatus Acidiferrales</taxon>
        <taxon>Candidatus Acidiferrum</taxon>
    </lineage>
</organism>
<keyword evidence="11 24" id="KW-0812">Transmembrane</keyword>
<evidence type="ECO:0000256" key="18">
    <source>
        <dbReference type="ARBA" id="ARBA00029893"/>
    </source>
</evidence>
<comment type="caution">
    <text evidence="25">The sequence shown here is derived from an EMBL/GenBank/DDBJ whole genome shotgun (WGS) entry which is preliminary data.</text>
</comment>
<keyword evidence="12 25" id="KW-0548">Nucleotidyltransferase</keyword>
<evidence type="ECO:0000256" key="14">
    <source>
        <dbReference type="ARBA" id="ARBA00023098"/>
    </source>
</evidence>
<dbReference type="PANTHER" id="PTHR46382:SF1">
    <property type="entry name" value="PHOSPHATIDATE CYTIDYLYLTRANSFERASE"/>
    <property type="match status" value="1"/>
</dbReference>
<evidence type="ECO:0000256" key="23">
    <source>
        <dbReference type="ARBA" id="ARBA00033406"/>
    </source>
</evidence>
<dbReference type="EMBL" id="JACDQQ010000812">
    <property type="protein sequence ID" value="MBA0084999.1"/>
    <property type="molecule type" value="Genomic_DNA"/>
</dbReference>
<keyword evidence="8" id="KW-1003">Cell membrane</keyword>
<dbReference type="GO" id="GO:0005886">
    <property type="term" value="C:plasma membrane"/>
    <property type="evidence" value="ECO:0007669"/>
    <property type="project" value="UniProtKB-SubCell"/>
</dbReference>
<comment type="similarity">
    <text evidence="5">Belongs to the CDS family.</text>
</comment>
<feature type="transmembrane region" description="Helical" evidence="24">
    <location>
        <begin position="28"/>
        <end position="46"/>
    </location>
</feature>
<proteinExistence type="inferred from homology"/>
<evidence type="ECO:0000256" key="3">
    <source>
        <dbReference type="ARBA" id="ARBA00005119"/>
    </source>
</evidence>
<comment type="subcellular location">
    <subcellularLocation>
        <location evidence="2">Cell membrane</location>
        <topology evidence="2">Multi-pass membrane protein</topology>
    </subcellularLocation>
</comment>
<feature type="transmembrane region" description="Helical" evidence="24">
    <location>
        <begin position="55"/>
        <end position="73"/>
    </location>
</feature>
<dbReference type="GO" id="GO:0004605">
    <property type="term" value="F:phosphatidate cytidylyltransferase activity"/>
    <property type="evidence" value="ECO:0007669"/>
    <property type="project" value="UniProtKB-EC"/>
</dbReference>
<evidence type="ECO:0000256" key="6">
    <source>
        <dbReference type="ARBA" id="ARBA00012487"/>
    </source>
</evidence>
<keyword evidence="16" id="KW-0594">Phospholipid biosynthesis</keyword>
<evidence type="ECO:0000256" key="11">
    <source>
        <dbReference type="ARBA" id="ARBA00022692"/>
    </source>
</evidence>
<protein>
    <recommendedName>
        <fullName evidence="7">Phosphatidate cytidylyltransferase</fullName>
        <ecNumber evidence="6">2.7.7.41</ecNumber>
    </recommendedName>
    <alternativeName>
        <fullName evidence="20">CDP-DAG synthase</fullName>
    </alternativeName>
    <alternativeName>
        <fullName evidence="22">CDP-DG synthase</fullName>
    </alternativeName>
    <alternativeName>
        <fullName evidence="18">CDP-diacylglycerol synthase</fullName>
    </alternativeName>
    <alternativeName>
        <fullName evidence="21">CDP-diglyceride pyrophosphorylase</fullName>
    </alternativeName>
    <alternativeName>
        <fullName evidence="23">CDP-diglyceride synthase</fullName>
    </alternativeName>
    <alternativeName>
        <fullName evidence="19">CTP:phosphatidate cytidylyltransferase</fullName>
    </alternativeName>
</protein>
<dbReference type="AlphaFoldDB" id="A0A7V8NP94"/>
<evidence type="ECO:0000313" key="25">
    <source>
        <dbReference type="EMBL" id="MBA0084999.1"/>
    </source>
</evidence>
<evidence type="ECO:0000256" key="13">
    <source>
        <dbReference type="ARBA" id="ARBA00022989"/>
    </source>
</evidence>
<sequence length="291" mass="30544">MTWKRVATAVVLAPLVVGLVLWGSTAIVSLVIALVTLLGLFEYFALGEAIGHRAYRFWTATCALVLVYAQWRASAAPAYNLTGGLIAHENGSWFPGGAPTLDAVFFLFVLGVAVLTLGTRRPLVEVLPAAGISASGLLLVAFPLSFAIRLHGAGTQGPVLLLFALAIVWASDTVAYFVGGTVGKHPLAPQLSPKKTWEGTVSGFLGSVVAALAFMPWVSVPLVHLMGMAALGNIAGQVGDLLESGYKRSAGIKDSGSLLPGHGGVLDRVDALVLAAPVVWYYWILIYSPRP</sequence>
<evidence type="ECO:0000256" key="21">
    <source>
        <dbReference type="ARBA" id="ARBA00032396"/>
    </source>
</evidence>
<evidence type="ECO:0000256" key="19">
    <source>
        <dbReference type="ARBA" id="ARBA00031825"/>
    </source>
</evidence>
<feature type="transmembrane region" description="Helical" evidence="24">
    <location>
        <begin position="93"/>
        <end position="117"/>
    </location>
</feature>
<evidence type="ECO:0000256" key="4">
    <source>
        <dbReference type="ARBA" id="ARBA00005189"/>
    </source>
</evidence>
<dbReference type="PANTHER" id="PTHR46382">
    <property type="entry name" value="PHOSPHATIDATE CYTIDYLYLTRANSFERASE"/>
    <property type="match status" value="1"/>
</dbReference>
<evidence type="ECO:0000256" key="2">
    <source>
        <dbReference type="ARBA" id="ARBA00004651"/>
    </source>
</evidence>
<accession>A0A7V8NP94</accession>
<dbReference type="EC" id="2.7.7.41" evidence="6"/>
<keyword evidence="10" id="KW-0808">Transferase</keyword>
<dbReference type="Proteomes" id="UP000567293">
    <property type="component" value="Unassembled WGS sequence"/>
</dbReference>
<evidence type="ECO:0000256" key="15">
    <source>
        <dbReference type="ARBA" id="ARBA00023136"/>
    </source>
</evidence>
<evidence type="ECO:0000256" key="24">
    <source>
        <dbReference type="SAM" id="Phobius"/>
    </source>
</evidence>
<comment type="pathway">
    <text evidence="4">Lipid metabolism.</text>
</comment>
<feature type="transmembrane region" description="Helical" evidence="24">
    <location>
        <begin position="271"/>
        <end position="288"/>
    </location>
</feature>
<keyword evidence="14" id="KW-0443">Lipid metabolism</keyword>
<evidence type="ECO:0000256" key="17">
    <source>
        <dbReference type="ARBA" id="ARBA00023264"/>
    </source>
</evidence>
<feature type="transmembrane region" description="Helical" evidence="24">
    <location>
        <begin position="160"/>
        <end position="178"/>
    </location>
</feature>
<evidence type="ECO:0000256" key="22">
    <source>
        <dbReference type="ARBA" id="ARBA00032743"/>
    </source>
</evidence>
<keyword evidence="9" id="KW-0444">Lipid biosynthesis</keyword>
<comment type="pathway">
    <text evidence="3">Phospholipid metabolism; CDP-diacylglycerol biosynthesis; CDP-diacylglycerol from sn-glycerol 3-phosphate: step 3/3.</text>
</comment>
<reference evidence="25" key="1">
    <citation type="submission" date="2020-06" db="EMBL/GenBank/DDBJ databases">
        <title>Legume-microbial interactions unlock mineral nutrients during tropical forest succession.</title>
        <authorList>
            <person name="Epihov D.Z."/>
        </authorList>
    </citation>
    <scope>NUCLEOTIDE SEQUENCE [LARGE SCALE GENOMIC DNA]</scope>
    <source>
        <strain evidence="25">Pan2503</strain>
    </source>
</reference>
<feature type="transmembrane region" description="Helical" evidence="24">
    <location>
        <begin position="199"/>
        <end position="218"/>
    </location>
</feature>
<name>A0A7V8NP94_9BACT</name>
<comment type="catalytic activity">
    <reaction evidence="1">
        <text>a 1,2-diacyl-sn-glycero-3-phosphate + CTP + H(+) = a CDP-1,2-diacyl-sn-glycerol + diphosphate</text>
        <dbReference type="Rhea" id="RHEA:16229"/>
        <dbReference type="ChEBI" id="CHEBI:15378"/>
        <dbReference type="ChEBI" id="CHEBI:33019"/>
        <dbReference type="ChEBI" id="CHEBI:37563"/>
        <dbReference type="ChEBI" id="CHEBI:58332"/>
        <dbReference type="ChEBI" id="CHEBI:58608"/>
        <dbReference type="EC" id="2.7.7.41"/>
    </reaction>
</comment>
<evidence type="ECO:0000256" key="12">
    <source>
        <dbReference type="ARBA" id="ARBA00022695"/>
    </source>
</evidence>
<evidence type="ECO:0000313" key="26">
    <source>
        <dbReference type="Proteomes" id="UP000567293"/>
    </source>
</evidence>
<evidence type="ECO:0000256" key="7">
    <source>
        <dbReference type="ARBA" id="ARBA00019373"/>
    </source>
</evidence>
<evidence type="ECO:0000256" key="8">
    <source>
        <dbReference type="ARBA" id="ARBA00022475"/>
    </source>
</evidence>
<feature type="transmembrane region" description="Helical" evidence="24">
    <location>
        <begin position="129"/>
        <end position="148"/>
    </location>
</feature>
<keyword evidence="15 24" id="KW-0472">Membrane</keyword>
<dbReference type="GO" id="GO:0016024">
    <property type="term" value="P:CDP-diacylglycerol biosynthetic process"/>
    <property type="evidence" value="ECO:0007669"/>
    <property type="project" value="TreeGrafter"/>
</dbReference>
<evidence type="ECO:0000256" key="20">
    <source>
        <dbReference type="ARBA" id="ARBA00032253"/>
    </source>
</evidence>
<evidence type="ECO:0000256" key="16">
    <source>
        <dbReference type="ARBA" id="ARBA00023209"/>
    </source>
</evidence>
<keyword evidence="13 24" id="KW-1133">Transmembrane helix</keyword>
<evidence type="ECO:0000256" key="10">
    <source>
        <dbReference type="ARBA" id="ARBA00022679"/>
    </source>
</evidence>
<gene>
    <name evidence="25" type="ORF">HRJ53_08385</name>
</gene>
<dbReference type="Pfam" id="PF01148">
    <property type="entry name" value="CTP_transf_1"/>
    <property type="match status" value="1"/>
</dbReference>
<keyword evidence="17" id="KW-1208">Phospholipid metabolism</keyword>
<keyword evidence="26" id="KW-1185">Reference proteome</keyword>